<feature type="compositionally biased region" description="Basic and acidic residues" evidence="1">
    <location>
        <begin position="285"/>
        <end position="301"/>
    </location>
</feature>
<feature type="compositionally biased region" description="Basic and acidic residues" evidence="1">
    <location>
        <begin position="219"/>
        <end position="233"/>
    </location>
</feature>
<feature type="compositionally biased region" description="Low complexity" evidence="1">
    <location>
        <begin position="254"/>
        <end position="269"/>
    </location>
</feature>
<feature type="compositionally biased region" description="Polar residues" evidence="1">
    <location>
        <begin position="240"/>
        <end position="249"/>
    </location>
</feature>
<evidence type="ECO:0000256" key="1">
    <source>
        <dbReference type="SAM" id="MobiDB-lite"/>
    </source>
</evidence>
<feature type="region of interest" description="Disordered" evidence="1">
    <location>
        <begin position="219"/>
        <end position="336"/>
    </location>
</feature>
<name>A0A0W8FNB9_9ZZZZ</name>
<reference evidence="2" key="1">
    <citation type="journal article" date="2015" name="Proc. Natl. Acad. Sci. U.S.A.">
        <title>Networks of energetic and metabolic interactions define dynamics in microbial communities.</title>
        <authorList>
            <person name="Embree M."/>
            <person name="Liu J.K."/>
            <person name="Al-Bassam M.M."/>
            <person name="Zengler K."/>
        </authorList>
    </citation>
    <scope>NUCLEOTIDE SEQUENCE</scope>
</reference>
<accession>A0A0W8FNB9</accession>
<gene>
    <name evidence="2" type="ORF">ASZ90_008112</name>
</gene>
<dbReference type="EMBL" id="LNQE01000985">
    <property type="protein sequence ID" value="KUG22142.1"/>
    <property type="molecule type" value="Genomic_DNA"/>
</dbReference>
<feature type="compositionally biased region" description="Polar residues" evidence="1">
    <location>
        <begin position="270"/>
        <end position="284"/>
    </location>
</feature>
<feature type="compositionally biased region" description="Basic and acidic residues" evidence="1">
    <location>
        <begin position="310"/>
        <end position="336"/>
    </location>
</feature>
<comment type="caution">
    <text evidence="2">The sequence shown here is derived from an EMBL/GenBank/DDBJ whole genome shotgun (WGS) entry which is preliminary data.</text>
</comment>
<sequence>MKKTLLYVLGIFFLLPILVFAADNPAYYTKVGPLIQTDRDIYNYGEEIRIHFYNAPGYASDWICIVPSDSWDTEAGDYKYIPEGVHEGVMIFQSPVPGEYEVRAYYNYSAFRYTVSARYHFTVAGDEYGYGYENEYVDVPIIYGEPCYYAPPIAVTFAFDYFTYEIVGGFVDIVFWRGGHRHHYKPWYHHGRRISPDYIRSKYMRHRIRSNEFFRHREKLQRDHHISRPDSHYGLKTRYQKPTQQWQGQKDQHPQWGQQPSQQTKQRPQWGQNQPPQVRKQPQQLEKRPQWGQSRSREVKQRSQQLEQKPQLEKKSSRQIEKHEPMQEKHKEMKEH</sequence>
<organism evidence="2">
    <name type="scientific">hydrocarbon metagenome</name>
    <dbReference type="NCBI Taxonomy" id="938273"/>
    <lineage>
        <taxon>unclassified sequences</taxon>
        <taxon>metagenomes</taxon>
        <taxon>ecological metagenomes</taxon>
    </lineage>
</organism>
<dbReference type="AlphaFoldDB" id="A0A0W8FNB9"/>
<protein>
    <submittedName>
        <fullName evidence="2">Uncharacterized protein</fullName>
    </submittedName>
</protein>
<proteinExistence type="predicted"/>
<evidence type="ECO:0000313" key="2">
    <source>
        <dbReference type="EMBL" id="KUG22142.1"/>
    </source>
</evidence>